<dbReference type="RefSeq" id="WP_166284648.1">
    <property type="nucleotide sequence ID" value="NZ_JAANNP010000104.1"/>
</dbReference>
<name>A0ABX0GYZ2_9ACTN</name>
<accession>A0ABX0GYZ2</accession>
<reference evidence="2 3" key="1">
    <citation type="submission" date="2020-03" db="EMBL/GenBank/DDBJ databases">
        <title>Two novel Motilibacter sp.</title>
        <authorList>
            <person name="Liu S."/>
        </authorList>
    </citation>
    <scope>NUCLEOTIDE SEQUENCE [LARGE SCALE GENOMIC DNA]</scope>
    <source>
        <strain evidence="2 3">E257</strain>
    </source>
</reference>
<keyword evidence="1" id="KW-1133">Transmembrane helix</keyword>
<organism evidence="2 3">
    <name type="scientific">Motilibacter deserti</name>
    <dbReference type="NCBI Taxonomy" id="2714956"/>
    <lineage>
        <taxon>Bacteria</taxon>
        <taxon>Bacillati</taxon>
        <taxon>Actinomycetota</taxon>
        <taxon>Actinomycetes</taxon>
        <taxon>Motilibacterales</taxon>
        <taxon>Motilibacteraceae</taxon>
        <taxon>Motilibacter</taxon>
    </lineage>
</organism>
<feature type="transmembrane region" description="Helical" evidence="1">
    <location>
        <begin position="40"/>
        <end position="56"/>
    </location>
</feature>
<evidence type="ECO:0000313" key="3">
    <source>
        <dbReference type="Proteomes" id="UP000800981"/>
    </source>
</evidence>
<protein>
    <submittedName>
        <fullName evidence="2">Uncharacterized protein</fullName>
    </submittedName>
</protein>
<gene>
    <name evidence="2" type="ORF">G9H71_20565</name>
</gene>
<feature type="transmembrane region" description="Helical" evidence="1">
    <location>
        <begin position="63"/>
        <end position="79"/>
    </location>
</feature>
<feature type="transmembrane region" description="Helical" evidence="1">
    <location>
        <begin position="85"/>
        <end position="102"/>
    </location>
</feature>
<keyword evidence="1" id="KW-0812">Transmembrane</keyword>
<feature type="transmembrane region" description="Helical" evidence="1">
    <location>
        <begin position="16"/>
        <end position="34"/>
    </location>
</feature>
<sequence length="110" mass="12133">MKQRVRRSLAERAERLLGLALIAGSAALLAVALLQRDWESLPGTLLFMALGGRFLLERRYRQLASAVIFAAVLGFIVVRALQGEWLWALAACVPALLLGLSLRPQQRAPR</sequence>
<keyword evidence="3" id="KW-1185">Reference proteome</keyword>
<dbReference type="EMBL" id="JAANNP010000104">
    <property type="protein sequence ID" value="NHC16183.1"/>
    <property type="molecule type" value="Genomic_DNA"/>
</dbReference>
<proteinExistence type="predicted"/>
<dbReference type="Proteomes" id="UP000800981">
    <property type="component" value="Unassembled WGS sequence"/>
</dbReference>
<comment type="caution">
    <text evidence="2">The sequence shown here is derived from an EMBL/GenBank/DDBJ whole genome shotgun (WGS) entry which is preliminary data.</text>
</comment>
<evidence type="ECO:0000256" key="1">
    <source>
        <dbReference type="SAM" id="Phobius"/>
    </source>
</evidence>
<keyword evidence="1" id="KW-0472">Membrane</keyword>
<evidence type="ECO:0000313" key="2">
    <source>
        <dbReference type="EMBL" id="NHC16183.1"/>
    </source>
</evidence>